<protein>
    <submittedName>
        <fullName evidence="1">Uncharacterized protein</fullName>
    </submittedName>
</protein>
<name>A0A1I4ACD2_9GAMM</name>
<keyword evidence="2" id="KW-1185">Reference proteome</keyword>
<organism evidence="1 2">
    <name type="scientific">Methylophaga sulfidovorans</name>
    <dbReference type="NCBI Taxonomy" id="45496"/>
    <lineage>
        <taxon>Bacteria</taxon>
        <taxon>Pseudomonadati</taxon>
        <taxon>Pseudomonadota</taxon>
        <taxon>Gammaproteobacteria</taxon>
        <taxon>Thiotrichales</taxon>
        <taxon>Piscirickettsiaceae</taxon>
        <taxon>Methylophaga</taxon>
    </lineage>
</organism>
<accession>A0A1I4ACD2</accession>
<dbReference type="EMBL" id="FOSH01000014">
    <property type="protein sequence ID" value="SFK53840.1"/>
    <property type="molecule type" value="Genomic_DNA"/>
</dbReference>
<sequence length="56" mass="6103">MFKNAYQIARTVLIIQAITSQVVIAQDQTSPIEFDKIDVVSDSPDGYIVSNTSSAL</sequence>
<dbReference type="Proteomes" id="UP000198924">
    <property type="component" value="Unassembled WGS sequence"/>
</dbReference>
<evidence type="ECO:0000313" key="2">
    <source>
        <dbReference type="Proteomes" id="UP000198924"/>
    </source>
</evidence>
<reference evidence="2" key="1">
    <citation type="submission" date="2016-10" db="EMBL/GenBank/DDBJ databases">
        <authorList>
            <person name="Varghese N."/>
            <person name="Submissions S."/>
        </authorList>
    </citation>
    <scope>NUCLEOTIDE SEQUENCE [LARGE SCALE GENOMIC DNA]</scope>
    <source>
        <strain evidence="2">DSM 11578</strain>
    </source>
</reference>
<proteinExistence type="predicted"/>
<dbReference type="AlphaFoldDB" id="A0A1I4ACD2"/>
<evidence type="ECO:0000313" key="1">
    <source>
        <dbReference type="EMBL" id="SFK53840.1"/>
    </source>
</evidence>
<gene>
    <name evidence="1" type="ORF">SAMN04488079_1142</name>
</gene>